<dbReference type="PROSITE" id="PS50977">
    <property type="entry name" value="HTH_TETR_2"/>
    <property type="match status" value="1"/>
</dbReference>
<evidence type="ECO:0000313" key="5">
    <source>
        <dbReference type="Proteomes" id="UP001148834"/>
    </source>
</evidence>
<evidence type="ECO:0000256" key="2">
    <source>
        <dbReference type="PROSITE-ProRule" id="PRU00335"/>
    </source>
</evidence>
<keyword evidence="1 2" id="KW-0238">DNA-binding</keyword>
<dbReference type="InterPro" id="IPR001647">
    <property type="entry name" value="HTH_TetR"/>
</dbReference>
<dbReference type="Pfam" id="PF22604">
    <property type="entry name" value="TetR_HI_0893_C"/>
    <property type="match status" value="1"/>
</dbReference>
<feature type="domain" description="HTH tetR-type" evidence="3">
    <location>
        <begin position="9"/>
        <end position="69"/>
    </location>
</feature>
<gene>
    <name evidence="4" type="ORF">N5925_10325</name>
</gene>
<dbReference type="InterPro" id="IPR023772">
    <property type="entry name" value="DNA-bd_HTH_TetR-type_CS"/>
</dbReference>
<dbReference type="GO" id="GO:0003677">
    <property type="term" value="F:DNA binding"/>
    <property type="evidence" value="ECO:0007669"/>
    <property type="project" value="UniProtKB-UniRule"/>
</dbReference>
<evidence type="ECO:0000313" key="4">
    <source>
        <dbReference type="EMBL" id="MDD2168956.1"/>
    </source>
</evidence>
<dbReference type="AlphaFoldDB" id="A0A1T0A773"/>
<name>A0A1T0A773_GLAPU</name>
<dbReference type="Proteomes" id="UP001148834">
    <property type="component" value="Unassembled WGS sequence"/>
</dbReference>
<dbReference type="Gene3D" id="1.10.357.10">
    <property type="entry name" value="Tetracycline Repressor, domain 2"/>
    <property type="match status" value="1"/>
</dbReference>
<dbReference type="PANTHER" id="PTHR43479">
    <property type="entry name" value="ACREF/ENVCD OPERON REPRESSOR-RELATED"/>
    <property type="match status" value="1"/>
</dbReference>
<accession>A0A1T0A773</accession>
<dbReference type="Pfam" id="PF00440">
    <property type="entry name" value="TetR_N"/>
    <property type="match status" value="1"/>
</dbReference>
<dbReference type="RefSeq" id="WP_021115681.1">
    <property type="nucleotide sequence ID" value="NZ_CBCRUP010000058.1"/>
</dbReference>
<dbReference type="InterPro" id="IPR054422">
    <property type="entry name" value="TetR-like_HI_0893_C"/>
</dbReference>
<dbReference type="InterPro" id="IPR009057">
    <property type="entry name" value="Homeodomain-like_sf"/>
</dbReference>
<feature type="DNA-binding region" description="H-T-H motif" evidence="2">
    <location>
        <begin position="32"/>
        <end position="51"/>
    </location>
</feature>
<dbReference type="EMBL" id="JAODIR010000076">
    <property type="protein sequence ID" value="MDD2168956.1"/>
    <property type="molecule type" value="Genomic_DNA"/>
</dbReference>
<protein>
    <submittedName>
        <fullName evidence="4">TetR/AcrR family transcriptional regulator</fullName>
    </submittedName>
</protein>
<proteinExistence type="predicted"/>
<comment type="caution">
    <text evidence="4">The sequence shown here is derived from an EMBL/GenBank/DDBJ whole genome shotgun (WGS) entry which is preliminary data.</text>
</comment>
<organism evidence="4 5">
    <name type="scientific">Glaesserella parasuis</name>
    <name type="common">Haemophilus parasuis</name>
    <dbReference type="NCBI Taxonomy" id="738"/>
    <lineage>
        <taxon>Bacteria</taxon>
        <taxon>Pseudomonadati</taxon>
        <taxon>Pseudomonadota</taxon>
        <taxon>Gammaproteobacteria</taxon>
        <taxon>Pasteurellales</taxon>
        <taxon>Pasteurellaceae</taxon>
        <taxon>Glaesserella</taxon>
    </lineage>
</organism>
<evidence type="ECO:0000259" key="3">
    <source>
        <dbReference type="PROSITE" id="PS50977"/>
    </source>
</evidence>
<dbReference type="PROSITE" id="PS01081">
    <property type="entry name" value="HTH_TETR_1"/>
    <property type="match status" value="1"/>
</dbReference>
<sequence>MFKDILPQNEVAMCILNATDRLMAKEGVQNLSTHKIAKEAGVSVGTIYLYFKDKETLLNQLVLYLFNTFHSAVDREYDPDLPLFEQYKKLWNATWQFMLDNPNIVKNMHQYESLPQFQATMVECLNADWVTWNKFVKQGQSQNIIANLPPFVLLAISMKTAWELMYQQLMLNQPYAQEMLEEVIIRTWKAITI</sequence>
<dbReference type="PANTHER" id="PTHR43479:SF11">
    <property type="entry name" value="ACREF_ENVCD OPERON REPRESSOR-RELATED"/>
    <property type="match status" value="1"/>
</dbReference>
<dbReference type="SUPFAM" id="SSF46689">
    <property type="entry name" value="Homeodomain-like"/>
    <property type="match status" value="1"/>
</dbReference>
<dbReference type="PRINTS" id="PR00455">
    <property type="entry name" value="HTHTETR"/>
</dbReference>
<dbReference type="InterPro" id="IPR050624">
    <property type="entry name" value="HTH-type_Tx_Regulator"/>
</dbReference>
<reference evidence="4" key="1">
    <citation type="submission" date="2022-09" db="EMBL/GenBank/DDBJ databases">
        <title>Molecular characterization of Glaesserella parasuis strains circulating in commercial swine farms using whole-genome sequencing.</title>
        <authorList>
            <person name="Mugabi R."/>
            <person name="Clavijo M."/>
            <person name="Li G."/>
        </authorList>
    </citation>
    <scope>NUCLEOTIDE SEQUENCE</scope>
    <source>
        <strain evidence="4">0435-53</strain>
    </source>
</reference>
<evidence type="ECO:0000256" key="1">
    <source>
        <dbReference type="ARBA" id="ARBA00023125"/>
    </source>
</evidence>